<evidence type="ECO:0000256" key="2">
    <source>
        <dbReference type="ARBA" id="ARBA00009797"/>
    </source>
</evidence>
<dbReference type="PANTHER" id="PTHR14464:SF4">
    <property type="entry name" value="EXONUCLEASE V"/>
    <property type="match status" value="1"/>
</dbReference>
<dbReference type="AlphaFoldDB" id="A0A8E2EU94"/>
<dbReference type="GO" id="GO:0005739">
    <property type="term" value="C:mitochondrion"/>
    <property type="evidence" value="ECO:0007669"/>
    <property type="project" value="TreeGrafter"/>
</dbReference>
<keyword evidence="4" id="KW-0479">Metal-binding</keyword>
<dbReference type="OrthoDB" id="354769at2759"/>
<keyword evidence="6" id="KW-0378">Hydrolase</keyword>
<dbReference type="PANTHER" id="PTHR14464">
    <property type="entry name" value="EXONUCLEASE V"/>
    <property type="match status" value="1"/>
</dbReference>
<evidence type="ECO:0000256" key="7">
    <source>
        <dbReference type="SAM" id="MobiDB-lite"/>
    </source>
</evidence>
<evidence type="ECO:0000313" key="8">
    <source>
        <dbReference type="EMBL" id="OCL04793.1"/>
    </source>
</evidence>
<comment type="subunit">
    <text evidence="3">Monomer.</text>
</comment>
<keyword evidence="4" id="KW-0411">Iron-sulfur</keyword>
<evidence type="ECO:0000256" key="4">
    <source>
        <dbReference type="ARBA" id="ARBA00022485"/>
    </source>
</evidence>
<protein>
    <recommendedName>
        <fullName evidence="10">Exonuclease V</fullName>
    </recommendedName>
</protein>
<comment type="cofactor">
    <cofactor evidence="1">
        <name>[4Fe-4S] cluster</name>
        <dbReference type="ChEBI" id="CHEBI:49883"/>
    </cofactor>
</comment>
<dbReference type="GO" id="GO:0051539">
    <property type="term" value="F:4 iron, 4 sulfur cluster binding"/>
    <property type="evidence" value="ECO:0007669"/>
    <property type="project" value="UniProtKB-KW"/>
</dbReference>
<feature type="compositionally biased region" description="Basic and acidic residues" evidence="7">
    <location>
        <begin position="7"/>
        <end position="17"/>
    </location>
</feature>
<keyword evidence="6" id="KW-0269">Exonuclease</keyword>
<evidence type="ECO:0000256" key="5">
    <source>
        <dbReference type="ARBA" id="ARBA00022722"/>
    </source>
</evidence>
<dbReference type="Pfam" id="PF09810">
    <property type="entry name" value="Exo5"/>
    <property type="match status" value="1"/>
</dbReference>
<sequence length="513" mass="58375">MAISSEPKLRQESHSDYGSDFDTDGETLINNLLTEIEASATGSFVLESIEDDTNAAPTSTLRVSKARPSVANQNDEPELHSRRRALRTLPVEVEYDEHSRMSWNVAQNDESKKKRSESIAPKLSQGLKDTRSPLQRFRTKPKKPLSVTDLVSPAWCELQYWYTLTKFGRKKATPAMKQGSEIHRILEEQDHIMEEVQVKTKEDMWGLKIWNVIQGLRSLRTTGITRELEVWGVVEGEVINGIIDEISYVCPDPTLEEVLGDSKIEPAEKLKPALIPDRAFITEEDVSIGLKLDTSLDNSNQQRKAYITDIKTRTRMHLPQDSSLRGTLMQLMLYRLLLESLVTNAVPSDVIFARYSLKPLESFSSSFIAQIVAFDLHLQEDTPSSCSTSSRHELESHNNLSALWKLMIHEFSRAISSPSALGRVLKAEFRHSNTGEIIGNKTFAYDANILREYLIDEISWWKGERQARGVDVEEAFKCRMCEFSEECIWRKEKVEEAIIKNRLRATTRAKSAV</sequence>
<keyword evidence="4" id="KW-0408">Iron</keyword>
<evidence type="ECO:0000313" key="9">
    <source>
        <dbReference type="Proteomes" id="UP000250140"/>
    </source>
</evidence>
<evidence type="ECO:0008006" key="10">
    <source>
        <dbReference type="Google" id="ProtNLM"/>
    </source>
</evidence>
<feature type="region of interest" description="Disordered" evidence="7">
    <location>
        <begin position="1"/>
        <end position="24"/>
    </location>
</feature>
<gene>
    <name evidence="8" type="ORF">AOQ84DRAFT_345751</name>
</gene>
<name>A0A8E2EU94_9PEZI</name>
<comment type="similarity">
    <text evidence="2">Belongs to the EXO5 family.</text>
</comment>
<evidence type="ECO:0000256" key="1">
    <source>
        <dbReference type="ARBA" id="ARBA00001966"/>
    </source>
</evidence>
<dbReference type="EMBL" id="KV750434">
    <property type="protein sequence ID" value="OCL04793.1"/>
    <property type="molecule type" value="Genomic_DNA"/>
</dbReference>
<evidence type="ECO:0000256" key="6">
    <source>
        <dbReference type="ARBA" id="ARBA00022839"/>
    </source>
</evidence>
<dbReference type="Proteomes" id="UP000250140">
    <property type="component" value="Unassembled WGS sequence"/>
</dbReference>
<dbReference type="InterPro" id="IPR019190">
    <property type="entry name" value="EXOV"/>
</dbReference>
<proteinExistence type="inferred from homology"/>
<evidence type="ECO:0000256" key="3">
    <source>
        <dbReference type="ARBA" id="ARBA00011245"/>
    </source>
</evidence>
<feature type="region of interest" description="Disordered" evidence="7">
    <location>
        <begin position="104"/>
        <end position="138"/>
    </location>
</feature>
<dbReference type="GO" id="GO:0036297">
    <property type="term" value="P:interstrand cross-link repair"/>
    <property type="evidence" value="ECO:0007669"/>
    <property type="project" value="TreeGrafter"/>
</dbReference>
<keyword evidence="5" id="KW-0540">Nuclease</keyword>
<accession>A0A8E2EU94</accession>
<organism evidence="8 9">
    <name type="scientific">Glonium stellatum</name>
    <dbReference type="NCBI Taxonomy" id="574774"/>
    <lineage>
        <taxon>Eukaryota</taxon>
        <taxon>Fungi</taxon>
        <taxon>Dikarya</taxon>
        <taxon>Ascomycota</taxon>
        <taxon>Pezizomycotina</taxon>
        <taxon>Dothideomycetes</taxon>
        <taxon>Pleosporomycetidae</taxon>
        <taxon>Gloniales</taxon>
        <taxon>Gloniaceae</taxon>
        <taxon>Glonium</taxon>
    </lineage>
</organism>
<keyword evidence="9" id="KW-1185">Reference proteome</keyword>
<keyword evidence="4" id="KW-0004">4Fe-4S</keyword>
<dbReference type="GO" id="GO:0045145">
    <property type="term" value="F:single-stranded DNA 5'-3' DNA exonuclease activity"/>
    <property type="evidence" value="ECO:0007669"/>
    <property type="project" value="InterPro"/>
</dbReference>
<dbReference type="GO" id="GO:0005634">
    <property type="term" value="C:nucleus"/>
    <property type="evidence" value="ECO:0007669"/>
    <property type="project" value="TreeGrafter"/>
</dbReference>
<feature type="region of interest" description="Disordered" evidence="7">
    <location>
        <begin position="56"/>
        <end position="85"/>
    </location>
</feature>
<reference evidence="8 9" key="1">
    <citation type="journal article" date="2016" name="Nat. Commun.">
        <title>Ectomycorrhizal ecology is imprinted in the genome of the dominant symbiotic fungus Cenococcum geophilum.</title>
        <authorList>
            <consortium name="DOE Joint Genome Institute"/>
            <person name="Peter M."/>
            <person name="Kohler A."/>
            <person name="Ohm R.A."/>
            <person name="Kuo A."/>
            <person name="Krutzmann J."/>
            <person name="Morin E."/>
            <person name="Arend M."/>
            <person name="Barry K.W."/>
            <person name="Binder M."/>
            <person name="Choi C."/>
            <person name="Clum A."/>
            <person name="Copeland A."/>
            <person name="Grisel N."/>
            <person name="Haridas S."/>
            <person name="Kipfer T."/>
            <person name="LaButti K."/>
            <person name="Lindquist E."/>
            <person name="Lipzen A."/>
            <person name="Maire R."/>
            <person name="Meier B."/>
            <person name="Mihaltcheva S."/>
            <person name="Molinier V."/>
            <person name="Murat C."/>
            <person name="Poggeler S."/>
            <person name="Quandt C.A."/>
            <person name="Sperisen C."/>
            <person name="Tritt A."/>
            <person name="Tisserant E."/>
            <person name="Crous P.W."/>
            <person name="Henrissat B."/>
            <person name="Nehls U."/>
            <person name="Egli S."/>
            <person name="Spatafora J.W."/>
            <person name="Grigoriev I.V."/>
            <person name="Martin F.M."/>
        </authorList>
    </citation>
    <scope>NUCLEOTIDE SEQUENCE [LARGE SCALE GENOMIC DNA]</scope>
    <source>
        <strain evidence="8 9">CBS 207.34</strain>
    </source>
</reference>